<sequence>SLLPPFQTSRIQMELLSPERLREMTFLRSKKGGLPGSEGESSSIYRHRETRRANLSMNPSLWNFISTFLFFVKNYRNSYVNPKLLTSL</sequence>
<protein>
    <submittedName>
        <fullName evidence="1">Uncharacterized protein</fullName>
    </submittedName>
</protein>
<proteinExistence type="predicted"/>
<dbReference type="EMBL" id="QMPZ01000094">
    <property type="protein sequence ID" value="RLE08492.1"/>
    <property type="molecule type" value="Genomic_DNA"/>
</dbReference>
<name>A0A497E5M1_UNCAE</name>
<evidence type="ECO:0000313" key="2">
    <source>
        <dbReference type="Proteomes" id="UP000279422"/>
    </source>
</evidence>
<dbReference type="Proteomes" id="UP000279422">
    <property type="component" value="Unassembled WGS sequence"/>
</dbReference>
<comment type="caution">
    <text evidence="1">The sequence shown here is derived from an EMBL/GenBank/DDBJ whole genome shotgun (WGS) entry which is preliminary data.</text>
</comment>
<reference evidence="1 2" key="1">
    <citation type="submission" date="2018-06" db="EMBL/GenBank/DDBJ databases">
        <title>Extensive metabolic versatility and redundancy in microbially diverse, dynamic hydrothermal sediments.</title>
        <authorList>
            <person name="Dombrowski N."/>
            <person name="Teske A."/>
            <person name="Baker B.J."/>
        </authorList>
    </citation>
    <scope>NUCLEOTIDE SEQUENCE [LARGE SCALE GENOMIC DNA]</scope>
    <source>
        <strain evidence="1">B47_G16</strain>
    </source>
</reference>
<evidence type="ECO:0000313" key="1">
    <source>
        <dbReference type="EMBL" id="RLE08492.1"/>
    </source>
</evidence>
<organism evidence="1 2">
    <name type="scientific">Aerophobetes bacterium</name>
    <dbReference type="NCBI Taxonomy" id="2030807"/>
    <lineage>
        <taxon>Bacteria</taxon>
        <taxon>Candidatus Aerophobota</taxon>
    </lineage>
</organism>
<feature type="non-terminal residue" evidence="1">
    <location>
        <position position="1"/>
    </location>
</feature>
<dbReference type="AlphaFoldDB" id="A0A497E5M1"/>
<gene>
    <name evidence="1" type="ORF">DRJ00_06190</name>
</gene>
<accession>A0A497E5M1</accession>